<evidence type="ECO:0000313" key="2">
    <source>
        <dbReference type="EMBL" id="KAF7264663.1"/>
    </source>
</evidence>
<dbReference type="EMBL" id="JAACXV010016365">
    <property type="protein sequence ID" value="KAF7264660.1"/>
    <property type="molecule type" value="Genomic_DNA"/>
</dbReference>
<comment type="caution">
    <text evidence="1">The sequence shown here is derived from an EMBL/GenBank/DDBJ whole genome shotgun (WGS) entry which is preliminary data.</text>
</comment>
<protein>
    <submittedName>
        <fullName evidence="1">Uncharacterized protein</fullName>
    </submittedName>
</protein>
<accession>A0A834M2R5</accession>
<evidence type="ECO:0000313" key="1">
    <source>
        <dbReference type="EMBL" id="KAF7264660.1"/>
    </source>
</evidence>
<reference evidence="1" key="1">
    <citation type="submission" date="2020-08" db="EMBL/GenBank/DDBJ databases">
        <title>Genome sequencing and assembly of the red palm weevil Rhynchophorus ferrugineus.</title>
        <authorList>
            <person name="Dias G.B."/>
            <person name="Bergman C.M."/>
            <person name="Manee M."/>
        </authorList>
    </citation>
    <scope>NUCLEOTIDE SEQUENCE</scope>
    <source>
        <strain evidence="1">AA-2017</strain>
        <tissue evidence="1">Whole larva</tissue>
    </source>
</reference>
<dbReference type="EMBL" id="JAACXV010016363">
    <property type="protein sequence ID" value="KAF7264663.1"/>
    <property type="molecule type" value="Genomic_DNA"/>
</dbReference>
<name>A0A834M2R5_RHYFE</name>
<evidence type="ECO:0000313" key="3">
    <source>
        <dbReference type="Proteomes" id="UP000625711"/>
    </source>
</evidence>
<dbReference type="AlphaFoldDB" id="A0A834M2R5"/>
<proteinExistence type="predicted"/>
<dbReference type="Proteomes" id="UP000625711">
    <property type="component" value="Unassembled WGS sequence"/>
</dbReference>
<keyword evidence="3" id="KW-1185">Reference proteome</keyword>
<gene>
    <name evidence="2" type="ORF">GWI33_022710</name>
    <name evidence="1" type="ORF">GWI33_022713</name>
</gene>
<sequence>MPFLRCILPPTPSATAKHETSLMSSSLSVRTAEWVKRVRGPSGQGVVLHLHSSGDVEKGLRSDGFLSFVRIHVRFFSER</sequence>
<organism evidence="1 3">
    <name type="scientific">Rhynchophorus ferrugineus</name>
    <name type="common">Red palm weevil</name>
    <name type="synonym">Curculio ferrugineus</name>
    <dbReference type="NCBI Taxonomy" id="354439"/>
    <lineage>
        <taxon>Eukaryota</taxon>
        <taxon>Metazoa</taxon>
        <taxon>Ecdysozoa</taxon>
        <taxon>Arthropoda</taxon>
        <taxon>Hexapoda</taxon>
        <taxon>Insecta</taxon>
        <taxon>Pterygota</taxon>
        <taxon>Neoptera</taxon>
        <taxon>Endopterygota</taxon>
        <taxon>Coleoptera</taxon>
        <taxon>Polyphaga</taxon>
        <taxon>Cucujiformia</taxon>
        <taxon>Curculionidae</taxon>
        <taxon>Dryophthorinae</taxon>
        <taxon>Rhynchophorus</taxon>
    </lineage>
</organism>